<protein>
    <submittedName>
        <fullName evidence="1">Uncharacterized protein</fullName>
    </submittedName>
</protein>
<proteinExistence type="predicted"/>
<accession>X1KJF4</accession>
<name>X1KJF4_9ZZZZ</name>
<sequence length="89" mass="9875">MVILLQIALFRVLIEINRNISFELDELDRKTAEAIASVVEKFGGGGMEPVNPVQAAIAQLIARKTQEIPRTLTQRDGSGKFKVEEILKP</sequence>
<gene>
    <name evidence="1" type="ORF">S06H3_00637</name>
</gene>
<reference evidence="1" key="1">
    <citation type="journal article" date="2014" name="Front. Microbiol.">
        <title>High frequency of phylogenetically diverse reductive dehalogenase-homologous genes in deep subseafloor sedimentary metagenomes.</title>
        <authorList>
            <person name="Kawai M."/>
            <person name="Futagami T."/>
            <person name="Toyoda A."/>
            <person name="Takaki Y."/>
            <person name="Nishi S."/>
            <person name="Hori S."/>
            <person name="Arai W."/>
            <person name="Tsubouchi T."/>
            <person name="Morono Y."/>
            <person name="Uchiyama I."/>
            <person name="Ito T."/>
            <person name="Fujiyama A."/>
            <person name="Inagaki F."/>
            <person name="Takami H."/>
        </authorList>
    </citation>
    <scope>NUCLEOTIDE SEQUENCE</scope>
    <source>
        <strain evidence="1">Expedition CK06-06</strain>
    </source>
</reference>
<dbReference type="AlphaFoldDB" id="X1KJF4"/>
<organism evidence="1">
    <name type="scientific">marine sediment metagenome</name>
    <dbReference type="NCBI Taxonomy" id="412755"/>
    <lineage>
        <taxon>unclassified sequences</taxon>
        <taxon>metagenomes</taxon>
        <taxon>ecological metagenomes</taxon>
    </lineage>
</organism>
<comment type="caution">
    <text evidence="1">The sequence shown here is derived from an EMBL/GenBank/DDBJ whole genome shotgun (WGS) entry which is preliminary data.</text>
</comment>
<dbReference type="EMBL" id="BARV01000121">
    <property type="protein sequence ID" value="GAH93740.1"/>
    <property type="molecule type" value="Genomic_DNA"/>
</dbReference>
<evidence type="ECO:0000313" key="1">
    <source>
        <dbReference type="EMBL" id="GAH93740.1"/>
    </source>
</evidence>